<organism evidence="1 2">
    <name type="scientific">Cochleicola gelatinilyticus</name>
    <dbReference type="NCBI Taxonomy" id="1763537"/>
    <lineage>
        <taxon>Bacteria</taxon>
        <taxon>Pseudomonadati</taxon>
        <taxon>Bacteroidota</taxon>
        <taxon>Flavobacteriia</taxon>
        <taxon>Flavobacteriales</taxon>
        <taxon>Flavobacteriaceae</taxon>
        <taxon>Cochleicola</taxon>
    </lineage>
</organism>
<evidence type="ECO:0000313" key="1">
    <source>
        <dbReference type="EMBL" id="OAB77352.1"/>
    </source>
</evidence>
<comment type="caution">
    <text evidence="1">The sequence shown here is derived from an EMBL/GenBank/DDBJ whole genome shotgun (WGS) entry which is preliminary data.</text>
</comment>
<name>A0A167G9A3_9FLAO</name>
<dbReference type="EMBL" id="LRXL01000049">
    <property type="protein sequence ID" value="OAB77352.1"/>
    <property type="molecule type" value="Genomic_DNA"/>
</dbReference>
<dbReference type="AlphaFoldDB" id="A0A167G9A3"/>
<keyword evidence="2" id="KW-1185">Reference proteome</keyword>
<dbReference type="SUPFAM" id="SSF101898">
    <property type="entry name" value="NHL repeat"/>
    <property type="match status" value="1"/>
</dbReference>
<evidence type="ECO:0000313" key="2">
    <source>
        <dbReference type="Proteomes" id="UP000077013"/>
    </source>
</evidence>
<dbReference type="Proteomes" id="UP000077013">
    <property type="component" value="Unassembled WGS sequence"/>
</dbReference>
<sequence>MIEDSGNAPTIYGYDIQKKLVAQTITITNAKNTDWEDLASDLDGNLYIGDFGNNHNKRNDLSIYKVERVGSISEKETEATKTSFSFEDQVQFPPKKKNRNFDVEGFIFLNDYFYLFTRNRSKHFDGTTSVYRLPAKEGSFKAKRIASYITCTQKQECAVTSADYDLETNTLVLLSYSNVWAFSNFENDRFFEGTVKHIPLQYPSQKESISFKNSDTVFIVDELTNIVGGNLYEMKLNN</sequence>
<protein>
    <submittedName>
        <fullName evidence="1">Uncharacterized protein</fullName>
    </submittedName>
</protein>
<gene>
    <name evidence="1" type="ORF">ULVI_12680</name>
</gene>
<accession>A0A167G9A3</accession>
<proteinExistence type="predicted"/>
<dbReference type="STRING" id="1763537.ULVI_12680"/>
<reference evidence="1 2" key="1">
    <citation type="submission" date="2016-02" db="EMBL/GenBank/DDBJ databases">
        <title>Ulvibacter sp. LPB0005, isolated from Thais luteostoma.</title>
        <authorList>
            <person name="Shin S.-K."/>
            <person name="Yi H."/>
        </authorList>
    </citation>
    <scope>NUCLEOTIDE SEQUENCE [LARGE SCALE GENOMIC DNA]</scope>
    <source>
        <strain evidence="1 2">LPB0005</strain>
    </source>
</reference>